<organism evidence="1 2">
    <name type="scientific">Panagrolaimus davidi</name>
    <dbReference type="NCBI Taxonomy" id="227884"/>
    <lineage>
        <taxon>Eukaryota</taxon>
        <taxon>Metazoa</taxon>
        <taxon>Ecdysozoa</taxon>
        <taxon>Nematoda</taxon>
        <taxon>Chromadorea</taxon>
        <taxon>Rhabditida</taxon>
        <taxon>Tylenchina</taxon>
        <taxon>Panagrolaimomorpha</taxon>
        <taxon>Panagrolaimoidea</taxon>
        <taxon>Panagrolaimidae</taxon>
        <taxon>Panagrolaimus</taxon>
    </lineage>
</organism>
<dbReference type="PANTHER" id="PTHR24088:SF0">
    <property type="entry name" value="SMALL RIBOSOMAL SUBUNIT PROTEIN US17M"/>
    <property type="match status" value="1"/>
</dbReference>
<dbReference type="PANTHER" id="PTHR24088">
    <property type="entry name" value="28S RIBOSOMAL PROTEIN S17, MITOCHONDRIAL"/>
    <property type="match status" value="1"/>
</dbReference>
<name>A0A914PK91_9BILA</name>
<proteinExistence type="predicted"/>
<reference evidence="2" key="1">
    <citation type="submission" date="2022-11" db="UniProtKB">
        <authorList>
            <consortium name="WormBaseParasite"/>
        </authorList>
    </citation>
    <scope>IDENTIFICATION</scope>
</reference>
<dbReference type="GO" id="GO:0003735">
    <property type="term" value="F:structural constituent of ribosome"/>
    <property type="evidence" value="ECO:0007669"/>
    <property type="project" value="InterPro"/>
</dbReference>
<dbReference type="AlphaFoldDB" id="A0A914PK91"/>
<sequence>MATKIAKDLLLGKVVQINKIGLKQIPCALVRCQENIFNSHIKKYFAESKDYWALDHKNKSNVGDHVLIKKAEKSERPTSSVEHTVERVVFQYGNLIDPITKKRVLNEKKYLDEALLEQSLVKEIVEEPFAEDALLFDERRSVQKEKLQEKSAEVFQK</sequence>
<dbReference type="SUPFAM" id="SSF50249">
    <property type="entry name" value="Nucleic acid-binding proteins"/>
    <property type="match status" value="1"/>
</dbReference>
<dbReference type="WBParaSite" id="PDA_v2.g18822.t1">
    <property type="protein sequence ID" value="PDA_v2.g18822.t1"/>
    <property type="gene ID" value="PDA_v2.g18822"/>
</dbReference>
<evidence type="ECO:0000313" key="1">
    <source>
        <dbReference type="Proteomes" id="UP000887578"/>
    </source>
</evidence>
<accession>A0A914PK91</accession>
<evidence type="ECO:0000313" key="2">
    <source>
        <dbReference type="WBParaSite" id="PDA_v2.g18822.t1"/>
    </source>
</evidence>
<protein>
    <submittedName>
        <fullName evidence="2">Ribosomal protein S17</fullName>
    </submittedName>
</protein>
<keyword evidence="1" id="KW-1185">Reference proteome</keyword>
<dbReference type="Gene3D" id="2.40.50.140">
    <property type="entry name" value="Nucleic acid-binding proteins"/>
    <property type="match status" value="1"/>
</dbReference>
<dbReference type="GO" id="GO:0005763">
    <property type="term" value="C:mitochondrial small ribosomal subunit"/>
    <property type="evidence" value="ECO:0007669"/>
    <property type="project" value="InterPro"/>
</dbReference>
<dbReference type="Proteomes" id="UP000887578">
    <property type="component" value="Unplaced"/>
</dbReference>
<dbReference type="InterPro" id="IPR012340">
    <property type="entry name" value="NA-bd_OB-fold"/>
</dbReference>
<dbReference type="GO" id="GO:0032543">
    <property type="term" value="P:mitochondrial translation"/>
    <property type="evidence" value="ECO:0007669"/>
    <property type="project" value="TreeGrafter"/>
</dbReference>
<dbReference type="InterPro" id="IPR039193">
    <property type="entry name" value="Ribosomal_uS17m_metazoa"/>
</dbReference>